<dbReference type="HOGENOM" id="CLU_040681_3_2_4"/>
<dbReference type="PATRIC" id="fig|573737.6.peg.1199"/>
<sequence>MKTVAQILKSKSVDTVYKVRPSDSVLDALTLMAEARIGAVLVSEDDRTIVGIFTERDYARKVALMGRTSVNTPVRDVMTAAVRYVSPEQTNEECMTLMTQHRIRHLPVMKDGKLVGLLSIGDLVKAIITEQQFTIDQLENYIMGGSAALVGTSPSRPS</sequence>
<evidence type="ECO:0000313" key="4">
    <source>
        <dbReference type="EMBL" id="AKC68504.1"/>
    </source>
</evidence>
<evidence type="ECO:0000259" key="3">
    <source>
        <dbReference type="PROSITE" id="PS51371"/>
    </source>
</evidence>
<keyword evidence="5" id="KW-1185">Reference proteome</keyword>
<dbReference type="SMART" id="SM00116">
    <property type="entry name" value="CBS"/>
    <property type="match status" value="2"/>
</dbReference>
<dbReference type="InterPro" id="IPR044725">
    <property type="entry name" value="CBSX3_CBS_dom"/>
</dbReference>
<dbReference type="InterPro" id="IPR046342">
    <property type="entry name" value="CBS_dom_sf"/>
</dbReference>
<evidence type="ECO:0000256" key="2">
    <source>
        <dbReference type="PROSITE-ProRule" id="PRU00703"/>
    </source>
</evidence>
<dbReference type="Proteomes" id="UP000035050">
    <property type="component" value="Chromosome"/>
</dbReference>
<gene>
    <name evidence="4" type="ORF">MB84_02120</name>
</gene>
<dbReference type="SUPFAM" id="SSF54631">
    <property type="entry name" value="CBS-domain pair"/>
    <property type="match status" value="1"/>
</dbReference>
<reference evidence="4" key="1">
    <citation type="submission" date="2016-06" db="EMBL/GenBank/DDBJ databases">
        <title>Pandoraea oxalativorans DSM 23570 Genome Sequencing.</title>
        <authorList>
            <person name="Ee R."/>
            <person name="Lim Y.-L."/>
            <person name="Yong D."/>
            <person name="Yin W.-F."/>
            <person name="Chan K.-G."/>
        </authorList>
    </citation>
    <scope>NUCLEOTIDE SEQUENCE</scope>
    <source>
        <strain evidence="4">DSM 23570</strain>
    </source>
</reference>
<dbReference type="PANTHER" id="PTHR43080:SF2">
    <property type="entry name" value="CBS DOMAIN-CONTAINING PROTEIN"/>
    <property type="match status" value="1"/>
</dbReference>
<evidence type="ECO:0000313" key="5">
    <source>
        <dbReference type="Proteomes" id="UP000035050"/>
    </source>
</evidence>
<dbReference type="PANTHER" id="PTHR43080">
    <property type="entry name" value="CBS DOMAIN-CONTAINING PROTEIN CBSX3, MITOCHONDRIAL"/>
    <property type="match status" value="1"/>
</dbReference>
<name>A0A0E3U4R1_9BURK</name>
<dbReference type="InterPro" id="IPR051257">
    <property type="entry name" value="Diverse_CBS-Domain"/>
</dbReference>
<dbReference type="Gene3D" id="3.10.580.10">
    <property type="entry name" value="CBS-domain"/>
    <property type="match status" value="1"/>
</dbReference>
<dbReference type="EMBL" id="CP011253">
    <property type="protein sequence ID" value="AKC68504.1"/>
    <property type="molecule type" value="Genomic_DNA"/>
</dbReference>
<protein>
    <submittedName>
        <fullName evidence="4">Inosine-5-monophosphate dehydrogenase</fullName>
    </submittedName>
</protein>
<dbReference type="Pfam" id="PF00571">
    <property type="entry name" value="CBS"/>
    <property type="match status" value="2"/>
</dbReference>
<organism evidence="4 5">
    <name type="scientific">Pandoraea oxalativorans</name>
    <dbReference type="NCBI Taxonomy" id="573737"/>
    <lineage>
        <taxon>Bacteria</taxon>
        <taxon>Pseudomonadati</taxon>
        <taxon>Pseudomonadota</taxon>
        <taxon>Betaproteobacteria</taxon>
        <taxon>Burkholderiales</taxon>
        <taxon>Burkholderiaceae</taxon>
        <taxon>Pandoraea</taxon>
    </lineage>
</organism>
<evidence type="ECO:0000256" key="1">
    <source>
        <dbReference type="ARBA" id="ARBA00023122"/>
    </source>
</evidence>
<dbReference type="PROSITE" id="PS51371">
    <property type="entry name" value="CBS"/>
    <property type="match status" value="2"/>
</dbReference>
<dbReference type="AlphaFoldDB" id="A0A0E3U4R1"/>
<accession>A0A0E3U4R1</accession>
<keyword evidence="1 2" id="KW-0129">CBS domain</keyword>
<dbReference type="CDD" id="cd04623">
    <property type="entry name" value="CBS_pair_bac_euk"/>
    <property type="match status" value="1"/>
</dbReference>
<dbReference type="OrthoDB" id="9807125at2"/>
<proteinExistence type="predicted"/>
<dbReference type="InterPro" id="IPR000644">
    <property type="entry name" value="CBS_dom"/>
</dbReference>
<feature type="domain" description="CBS" evidence="3">
    <location>
        <begin position="9"/>
        <end position="69"/>
    </location>
</feature>
<feature type="domain" description="CBS" evidence="3">
    <location>
        <begin position="78"/>
        <end position="133"/>
    </location>
</feature>
<dbReference type="RefSeq" id="WP_046289938.1">
    <property type="nucleotide sequence ID" value="NZ_CP011253.3"/>
</dbReference>
<dbReference type="KEGG" id="pox:MB84_02120"/>